<dbReference type="GO" id="GO:0004713">
    <property type="term" value="F:protein tyrosine kinase activity"/>
    <property type="evidence" value="ECO:0007669"/>
    <property type="project" value="TreeGrafter"/>
</dbReference>
<keyword evidence="5" id="KW-0067">ATP-binding</keyword>
<keyword evidence="4" id="KW-0418">Kinase</keyword>
<dbReference type="InterPro" id="IPR011009">
    <property type="entry name" value="Kinase-like_dom_sf"/>
</dbReference>
<protein>
    <recommendedName>
        <fullName evidence="7">Protein kinase domain-containing protein</fullName>
    </recommendedName>
</protein>
<reference evidence="8" key="2">
    <citation type="submission" date="2025-08" db="UniProtKB">
        <authorList>
            <consortium name="Ensembl"/>
        </authorList>
    </citation>
    <scope>IDENTIFICATION</scope>
</reference>
<feature type="region of interest" description="Disordered" evidence="6">
    <location>
        <begin position="209"/>
        <end position="241"/>
    </location>
</feature>
<evidence type="ECO:0000313" key="8">
    <source>
        <dbReference type="Ensembl" id="ENSNFUP00015014327.1"/>
    </source>
</evidence>
<dbReference type="PANTHER" id="PTHR24058:SF53">
    <property type="entry name" value="HOMEODOMAIN-INTERACTING PROTEIN KINASE 2"/>
    <property type="match status" value="1"/>
</dbReference>
<dbReference type="GO" id="GO:0004674">
    <property type="term" value="F:protein serine/threonine kinase activity"/>
    <property type="evidence" value="ECO:0007669"/>
    <property type="project" value="UniProtKB-KW"/>
</dbReference>
<evidence type="ECO:0000313" key="9">
    <source>
        <dbReference type="Proteomes" id="UP000694548"/>
    </source>
</evidence>
<evidence type="ECO:0000256" key="4">
    <source>
        <dbReference type="ARBA" id="ARBA00022777"/>
    </source>
</evidence>
<dbReference type="Proteomes" id="UP000694548">
    <property type="component" value="Chromosome sgr11"/>
</dbReference>
<dbReference type="GO" id="GO:0045944">
    <property type="term" value="P:positive regulation of transcription by RNA polymerase II"/>
    <property type="evidence" value="ECO:0007669"/>
    <property type="project" value="TreeGrafter"/>
</dbReference>
<proteinExistence type="predicted"/>
<evidence type="ECO:0000256" key="3">
    <source>
        <dbReference type="ARBA" id="ARBA00022741"/>
    </source>
</evidence>
<dbReference type="Gene3D" id="1.10.510.10">
    <property type="entry name" value="Transferase(Phosphotransferase) domain 1"/>
    <property type="match status" value="2"/>
</dbReference>
<reference evidence="8" key="3">
    <citation type="submission" date="2025-09" db="UniProtKB">
        <authorList>
            <consortium name="Ensembl"/>
        </authorList>
    </citation>
    <scope>IDENTIFICATION</scope>
</reference>
<feature type="domain" description="Protein kinase" evidence="7">
    <location>
        <begin position="1"/>
        <end position="184"/>
    </location>
</feature>
<dbReference type="GO" id="GO:0005737">
    <property type="term" value="C:cytoplasm"/>
    <property type="evidence" value="ECO:0007669"/>
    <property type="project" value="TreeGrafter"/>
</dbReference>
<evidence type="ECO:0000256" key="5">
    <source>
        <dbReference type="ARBA" id="ARBA00022840"/>
    </source>
</evidence>
<dbReference type="SMART" id="SM00220">
    <property type="entry name" value="S_TKc"/>
    <property type="match status" value="1"/>
</dbReference>
<dbReference type="GO" id="GO:0003713">
    <property type="term" value="F:transcription coactivator activity"/>
    <property type="evidence" value="ECO:0007669"/>
    <property type="project" value="TreeGrafter"/>
</dbReference>
<name>A0A8C6NNP4_NOTFU</name>
<evidence type="ECO:0000256" key="2">
    <source>
        <dbReference type="ARBA" id="ARBA00022679"/>
    </source>
</evidence>
<dbReference type="GO" id="GO:0005524">
    <property type="term" value="F:ATP binding"/>
    <property type="evidence" value="ECO:0007669"/>
    <property type="project" value="UniProtKB-KW"/>
</dbReference>
<feature type="compositionally biased region" description="Basic and acidic residues" evidence="6">
    <location>
        <begin position="226"/>
        <end position="241"/>
    </location>
</feature>
<dbReference type="Ensembl" id="ENSNFUT00015015036.1">
    <property type="protein sequence ID" value="ENSNFUP00015014327.1"/>
    <property type="gene ID" value="ENSNFUG00015006946.1"/>
</dbReference>
<dbReference type="GO" id="GO:0046332">
    <property type="term" value="F:SMAD binding"/>
    <property type="evidence" value="ECO:0007669"/>
    <property type="project" value="TreeGrafter"/>
</dbReference>
<dbReference type="SUPFAM" id="SSF56112">
    <property type="entry name" value="Protein kinase-like (PK-like)"/>
    <property type="match status" value="2"/>
</dbReference>
<evidence type="ECO:0000256" key="6">
    <source>
        <dbReference type="SAM" id="MobiDB-lite"/>
    </source>
</evidence>
<reference evidence="8" key="1">
    <citation type="submission" date="2014-08" db="EMBL/GenBank/DDBJ databases">
        <authorList>
            <person name="Senf B."/>
            <person name="Petzold A."/>
            <person name="Downie B.R."/>
            <person name="Koch P."/>
            <person name="Platzer M."/>
        </authorList>
    </citation>
    <scope>NUCLEOTIDE SEQUENCE [LARGE SCALE GENOMIC DNA]</scope>
    <source>
        <strain evidence="8">GRZ</strain>
    </source>
</reference>
<dbReference type="AlphaFoldDB" id="A0A8C6NNP4"/>
<dbReference type="PANTHER" id="PTHR24058">
    <property type="entry name" value="DUAL SPECIFICITY PROTEIN KINASE"/>
    <property type="match status" value="1"/>
</dbReference>
<dbReference type="GO" id="GO:0016605">
    <property type="term" value="C:PML body"/>
    <property type="evidence" value="ECO:0007669"/>
    <property type="project" value="TreeGrafter"/>
</dbReference>
<feature type="domain" description="Protein kinase" evidence="7">
    <location>
        <begin position="261"/>
        <end position="560"/>
    </location>
</feature>
<keyword evidence="3" id="KW-0547">Nucleotide-binding</keyword>
<dbReference type="PROSITE" id="PS00108">
    <property type="entry name" value="PROTEIN_KINASE_ST"/>
    <property type="match status" value="1"/>
</dbReference>
<accession>A0A8C6NNP4</accession>
<dbReference type="GeneTree" id="ENSGT00940000164472"/>
<keyword evidence="2" id="KW-0808">Transferase</keyword>
<dbReference type="GO" id="GO:0007224">
    <property type="term" value="P:smoothened signaling pathway"/>
    <property type="evidence" value="ECO:0007669"/>
    <property type="project" value="TreeGrafter"/>
</dbReference>
<dbReference type="PROSITE" id="PS50011">
    <property type="entry name" value="PROTEIN_KINASE_DOM"/>
    <property type="match status" value="2"/>
</dbReference>
<keyword evidence="9" id="KW-1185">Reference proteome</keyword>
<dbReference type="InterPro" id="IPR008271">
    <property type="entry name" value="Ser/Thr_kinase_AS"/>
</dbReference>
<dbReference type="GO" id="GO:0003714">
    <property type="term" value="F:transcription corepressor activity"/>
    <property type="evidence" value="ECO:0007669"/>
    <property type="project" value="TreeGrafter"/>
</dbReference>
<keyword evidence="1" id="KW-0723">Serine/threonine-protein kinase</keyword>
<sequence>MCTDQVYKVKLIGFSRASKTAELSDFKIPLSCGYTAPEIFLDCPLDQSVDIWSLGLSLAFLFLGKHTGPVECDYHYMRFIVNMFGQPEKKLLHVGSQVRRYFKLTKKNIWKLRTPTDFEVRGSKIMRTDSNYFKSLNDPSFISQSPCPTNHDDIKTFLDFLSKMLKENPVDRISPAEALKHTFITMEHLDPFSDRLYVAESHRIMKECQYEEPRSDDSSLSPPAKEIGDSDKESIHSTHTDSRISLEIRPGMTIKGNSKDYLVKDIIDAGSYGEVYKCHIEDTNQFVALKFVRKSDATDFLNEVKALQRLNNLKHFKRYFIKLNDHFDFKDWFCMEFELLKENLLDFSRRQNRSLKVYEIRAIAKQMLTALRVFKQLGISHADLKPENIMLVNHEKQPFGLKLIDFGAACETEQLPDEYIIQTLGYRAPEVILGLQPDESIDMWSLGCILAELFLNYPLFPTQNEYDNLRVIMKLFGEPNKKQLEDGSLVSDYFIKQAHPAYDDITCLDDLFFSHKTRNSAENTDLKAFLDLVKKMLTVDPNERIRPADAHLDDVSDRSVPVRGSPNNLRRLFLKVLGMVKICVEIL</sequence>
<organism evidence="8 9">
    <name type="scientific">Nothobranchius furzeri</name>
    <name type="common">Turquoise killifish</name>
    <dbReference type="NCBI Taxonomy" id="105023"/>
    <lineage>
        <taxon>Eukaryota</taxon>
        <taxon>Metazoa</taxon>
        <taxon>Chordata</taxon>
        <taxon>Craniata</taxon>
        <taxon>Vertebrata</taxon>
        <taxon>Euteleostomi</taxon>
        <taxon>Actinopterygii</taxon>
        <taxon>Neopterygii</taxon>
        <taxon>Teleostei</taxon>
        <taxon>Neoteleostei</taxon>
        <taxon>Acanthomorphata</taxon>
        <taxon>Ovalentaria</taxon>
        <taxon>Atherinomorphae</taxon>
        <taxon>Cyprinodontiformes</taxon>
        <taxon>Nothobranchiidae</taxon>
        <taxon>Nothobranchius</taxon>
    </lineage>
</organism>
<evidence type="ECO:0000259" key="7">
    <source>
        <dbReference type="PROSITE" id="PS50011"/>
    </source>
</evidence>
<dbReference type="Gene3D" id="3.30.200.20">
    <property type="entry name" value="Phosphorylase Kinase, domain 1"/>
    <property type="match status" value="1"/>
</dbReference>
<dbReference type="GO" id="GO:0042771">
    <property type="term" value="P:intrinsic apoptotic signaling pathway in response to DNA damage by p53 class mediator"/>
    <property type="evidence" value="ECO:0007669"/>
    <property type="project" value="TreeGrafter"/>
</dbReference>
<dbReference type="InterPro" id="IPR000719">
    <property type="entry name" value="Prot_kinase_dom"/>
</dbReference>
<evidence type="ECO:0000256" key="1">
    <source>
        <dbReference type="ARBA" id="ARBA00022527"/>
    </source>
</evidence>
<dbReference type="Pfam" id="PF00069">
    <property type="entry name" value="Pkinase"/>
    <property type="match status" value="2"/>
</dbReference>
<dbReference type="InterPro" id="IPR050494">
    <property type="entry name" value="Ser_Thr_dual-spec_kinase"/>
</dbReference>